<organism evidence="1 2">
    <name type="scientific">Nibea albiflora</name>
    <name type="common">Yellow drum</name>
    <name type="synonym">Corvina albiflora</name>
    <dbReference type="NCBI Taxonomy" id="240163"/>
    <lineage>
        <taxon>Eukaryota</taxon>
        <taxon>Metazoa</taxon>
        <taxon>Chordata</taxon>
        <taxon>Craniata</taxon>
        <taxon>Vertebrata</taxon>
        <taxon>Euteleostomi</taxon>
        <taxon>Actinopterygii</taxon>
        <taxon>Neopterygii</taxon>
        <taxon>Teleostei</taxon>
        <taxon>Neoteleostei</taxon>
        <taxon>Acanthomorphata</taxon>
        <taxon>Eupercaria</taxon>
        <taxon>Sciaenidae</taxon>
        <taxon>Nibea</taxon>
    </lineage>
</organism>
<dbReference type="Proteomes" id="UP000805704">
    <property type="component" value="Chromosome 5"/>
</dbReference>
<reference evidence="1" key="1">
    <citation type="submission" date="2020-04" db="EMBL/GenBank/DDBJ databases">
        <title>A chromosome-scale assembly and high-density genetic map of the yellow drum (Nibea albiflora) genome.</title>
        <authorList>
            <person name="Xu D."/>
            <person name="Zhang W."/>
            <person name="Chen R."/>
            <person name="Tan P."/>
            <person name="Wang L."/>
            <person name="Song H."/>
            <person name="Tian L."/>
            <person name="Zhu Q."/>
            <person name="Wang B."/>
        </authorList>
    </citation>
    <scope>NUCLEOTIDE SEQUENCE</scope>
    <source>
        <strain evidence="1">ZJHYS-2018</strain>
    </source>
</reference>
<protein>
    <submittedName>
        <fullName evidence="1">L-rhamnose-binding lectin SML</fullName>
    </submittedName>
</protein>
<feature type="non-terminal residue" evidence="1">
    <location>
        <position position="162"/>
    </location>
</feature>
<gene>
    <name evidence="1" type="ORF">GBF38_015709</name>
</gene>
<dbReference type="EMBL" id="CM024793">
    <property type="protein sequence ID" value="KAG8003041.1"/>
    <property type="molecule type" value="Genomic_DNA"/>
</dbReference>
<evidence type="ECO:0000313" key="2">
    <source>
        <dbReference type="Proteomes" id="UP000805704"/>
    </source>
</evidence>
<feature type="non-terminal residue" evidence="1">
    <location>
        <position position="1"/>
    </location>
</feature>
<evidence type="ECO:0000313" key="1">
    <source>
        <dbReference type="EMBL" id="KAG8003041.1"/>
    </source>
</evidence>
<comment type="caution">
    <text evidence="1">The sequence shown here is derived from an EMBL/GenBank/DDBJ whole genome shotgun (WGS) entry which is preliminary data.</text>
</comment>
<name>A0ACB7ELW9_NIBAL</name>
<proteinExistence type="predicted"/>
<accession>A0ACB7ELW9</accession>
<sequence>DQGLIIVQSAMYGRQNRETCSYGRPARQLSNIKCALRSTLDKVKKSCDGKKVCEINTNPFRALDPCYGIYKYLESTYACFPGSEGQVISVYSANYGRRDRTICSYGRPYSQVRYVHCSNPTNHVAQSCNGRSSCAVKASNSIFGAPCSGTYKYLEVFYTCQS</sequence>
<keyword evidence="2" id="KW-1185">Reference proteome</keyword>